<reference evidence="1 2" key="1">
    <citation type="submission" date="2023-03" db="EMBL/GenBank/DDBJ databases">
        <title>Draft genome sequence of Streptomyces sp. K1PA1 isolated from peat swamp forest in Thailand.</title>
        <authorList>
            <person name="Klaysubun C."/>
            <person name="Duangmal K."/>
        </authorList>
    </citation>
    <scope>NUCLEOTIDE SEQUENCE [LARGE SCALE GENOMIC DNA]</scope>
    <source>
        <strain evidence="1 2">K1PA1</strain>
    </source>
</reference>
<organism evidence="1 2">
    <name type="scientific">Streptomyces tropicalis</name>
    <dbReference type="NCBI Taxonomy" id="3034234"/>
    <lineage>
        <taxon>Bacteria</taxon>
        <taxon>Bacillati</taxon>
        <taxon>Actinomycetota</taxon>
        <taxon>Actinomycetes</taxon>
        <taxon>Kitasatosporales</taxon>
        <taxon>Streptomycetaceae</taxon>
        <taxon>Streptomyces</taxon>
    </lineage>
</organism>
<dbReference type="PANTHER" id="PTHR47691:SF3">
    <property type="entry name" value="HTH-TYPE TRANSCRIPTIONAL REGULATOR RV0890C-RELATED"/>
    <property type="match status" value="1"/>
</dbReference>
<protein>
    <submittedName>
        <fullName evidence="1">Regulator</fullName>
    </submittedName>
</protein>
<name>A0ABT6A3H1_9ACTN</name>
<dbReference type="Proteomes" id="UP001221150">
    <property type="component" value="Unassembled WGS sequence"/>
</dbReference>
<evidence type="ECO:0000313" key="1">
    <source>
        <dbReference type="EMBL" id="MDF3299201.1"/>
    </source>
</evidence>
<proteinExistence type="predicted"/>
<evidence type="ECO:0000313" key="2">
    <source>
        <dbReference type="Proteomes" id="UP001221150"/>
    </source>
</evidence>
<keyword evidence="2" id="KW-1185">Reference proteome</keyword>
<accession>A0ABT6A3H1</accession>
<dbReference type="RefSeq" id="WP_276108734.1">
    <property type="nucleotide sequence ID" value="NZ_JARJBB010000004.1"/>
</dbReference>
<comment type="caution">
    <text evidence="1">The sequence shown here is derived from an EMBL/GenBank/DDBJ whole genome shotgun (WGS) entry which is preliminary data.</text>
</comment>
<dbReference type="Gene3D" id="3.40.50.300">
    <property type="entry name" value="P-loop containing nucleotide triphosphate hydrolases"/>
    <property type="match status" value="1"/>
</dbReference>
<gene>
    <name evidence="1" type="ORF">P3H78_11245</name>
</gene>
<sequence length="674" mass="72108">MLSNLPESDAELVGRRAELEDLADALKRHRVVTLTGTGGVGKSRLALCAAHRVRDAGARGVAWADLWPLRDDRLLIATVADAADFSDHTATMPLDALCEWLADKDAVLVLDSCEHLLADCRPLVARLVMSCPSLTVLATSREPLGVPGEHVRPVEPLPVETDALELLARRAESAGAPLTAPADLVAATRLCRWLEGIPLALELVAGQLAERTVTAIERDLRSRLDVASGDGPGGPPRHRTMRTAIGWSHELCAPAERLLWARLSVFRDVVDAATVRAVCSGGPLPAADVDRAIAGLTAKSVLFRTGTGYRMLDTVREYGGMWLDAVGEAVPMADRHAEHFLALTRRAHGAWLGPHQAAWYRRVEETHADLCAALDHFLATRPHAALEMAGLLAFFWSCCGHLREVTVYVQAALTVADEPTPARTRALWGLGVARVLRGEHHAAGSLAETCRLDAQAQGDDEGILHAAYLEGLMHLLNGRPMAARWAVDTALDTAEGPGVASAGQAVCRLVRVFALTAEGLLEQARREAGDLHAACVALDEWWTRSYCDYQLALIALFEDRVEDAAGHAVSMLEGKRHIGDSFGLALGLDLLAAALAAQGAGEPAVAAYGAGETFWSAVGHPQRGTPELGPVRERYEATARSLLGDDGYEEALLHALCRDPETVLADLLDRAAGG</sequence>
<dbReference type="PRINTS" id="PR00364">
    <property type="entry name" value="DISEASERSIST"/>
</dbReference>
<dbReference type="SUPFAM" id="SSF52540">
    <property type="entry name" value="P-loop containing nucleoside triphosphate hydrolases"/>
    <property type="match status" value="1"/>
</dbReference>
<dbReference type="EMBL" id="JARJBB010000004">
    <property type="protein sequence ID" value="MDF3299201.1"/>
    <property type="molecule type" value="Genomic_DNA"/>
</dbReference>
<dbReference type="PANTHER" id="PTHR47691">
    <property type="entry name" value="REGULATOR-RELATED"/>
    <property type="match status" value="1"/>
</dbReference>
<dbReference type="InterPro" id="IPR027417">
    <property type="entry name" value="P-loop_NTPase"/>
</dbReference>